<accession>A0A4Y2V695</accession>
<comment type="caution">
    <text evidence="2">The sequence shown here is derived from an EMBL/GenBank/DDBJ whole genome shotgun (WGS) entry which is preliminary data.</text>
</comment>
<feature type="region of interest" description="Disordered" evidence="1">
    <location>
        <begin position="1"/>
        <end position="21"/>
    </location>
</feature>
<feature type="compositionally biased region" description="Polar residues" evidence="1">
    <location>
        <begin position="1"/>
        <end position="12"/>
    </location>
</feature>
<evidence type="ECO:0000256" key="1">
    <source>
        <dbReference type="SAM" id="MobiDB-lite"/>
    </source>
</evidence>
<name>A0A4Y2V695_ARAVE</name>
<evidence type="ECO:0000313" key="2">
    <source>
        <dbReference type="EMBL" id="GBO20815.1"/>
    </source>
</evidence>
<protein>
    <submittedName>
        <fullName evidence="2">Uncharacterized protein</fullName>
    </submittedName>
</protein>
<organism evidence="2 3">
    <name type="scientific">Araneus ventricosus</name>
    <name type="common">Orbweaver spider</name>
    <name type="synonym">Epeira ventricosa</name>
    <dbReference type="NCBI Taxonomy" id="182803"/>
    <lineage>
        <taxon>Eukaryota</taxon>
        <taxon>Metazoa</taxon>
        <taxon>Ecdysozoa</taxon>
        <taxon>Arthropoda</taxon>
        <taxon>Chelicerata</taxon>
        <taxon>Arachnida</taxon>
        <taxon>Araneae</taxon>
        <taxon>Araneomorphae</taxon>
        <taxon>Entelegynae</taxon>
        <taxon>Araneoidea</taxon>
        <taxon>Araneidae</taxon>
        <taxon>Araneus</taxon>
    </lineage>
</organism>
<dbReference type="Proteomes" id="UP000499080">
    <property type="component" value="Unassembled WGS sequence"/>
</dbReference>
<keyword evidence="3" id="KW-1185">Reference proteome</keyword>
<sequence>MSADRSTLQDTGGNDAPDDDTFEVSGILQKALNIENELQGCIAFSGATKNKQDEMRSHVKSLIKLVMEQQVMITHLMGRMSSSGERVPTSYAEMVKTPVKAPRGTARSRSRSRTRKLHNVLVIPKNEQSSVDTRKHIQSKVNPSKVNVKVNSLKNVNKGGIIISTPTAQDIDKLIEEFGKIDEIKDNFEIRKPKLLDPRIIVFNVEVSITKEEFLEGLRTSFKSRFGRNWIVSMDPTAFNEIIKKPKINFNWNRLGFRENVRIIQCLKCASTVTLL</sequence>
<reference evidence="2 3" key="1">
    <citation type="journal article" date="2019" name="Sci. Rep.">
        <title>Orb-weaving spider Araneus ventricosus genome elucidates the spidroin gene catalogue.</title>
        <authorList>
            <person name="Kono N."/>
            <person name="Nakamura H."/>
            <person name="Ohtoshi R."/>
            <person name="Moran D.A.P."/>
            <person name="Shinohara A."/>
            <person name="Yoshida Y."/>
            <person name="Fujiwara M."/>
            <person name="Mori M."/>
            <person name="Tomita M."/>
            <person name="Arakawa K."/>
        </authorList>
    </citation>
    <scope>NUCLEOTIDE SEQUENCE [LARGE SCALE GENOMIC DNA]</scope>
</reference>
<dbReference type="EMBL" id="BGPR01044119">
    <property type="protein sequence ID" value="GBO20815.1"/>
    <property type="molecule type" value="Genomic_DNA"/>
</dbReference>
<gene>
    <name evidence="2" type="ORF">AVEN_154277_1</name>
</gene>
<proteinExistence type="predicted"/>
<dbReference type="AlphaFoldDB" id="A0A4Y2V695"/>
<evidence type="ECO:0000313" key="3">
    <source>
        <dbReference type="Proteomes" id="UP000499080"/>
    </source>
</evidence>